<organism evidence="2 3">
    <name type="scientific">Candidatus Portnoybacteria bacterium CG_4_9_14_3_um_filter_44_9</name>
    <dbReference type="NCBI Taxonomy" id="1974806"/>
    <lineage>
        <taxon>Bacteria</taxon>
        <taxon>Candidatus Portnoyibacteriota</taxon>
    </lineage>
</organism>
<dbReference type="InterPro" id="IPR012337">
    <property type="entry name" value="RNaseH-like_sf"/>
</dbReference>
<dbReference type="PANTHER" id="PTHR35004">
    <property type="entry name" value="TRANSPOSASE RV3428C-RELATED"/>
    <property type="match status" value="1"/>
</dbReference>
<dbReference type="Proteomes" id="UP000229026">
    <property type="component" value="Unassembled WGS sequence"/>
</dbReference>
<feature type="domain" description="Integrase catalytic" evidence="1">
    <location>
        <begin position="132"/>
        <end position="323"/>
    </location>
</feature>
<dbReference type="Pfam" id="PF13551">
    <property type="entry name" value="HTH_29"/>
    <property type="match status" value="1"/>
</dbReference>
<dbReference type="PANTHER" id="PTHR35004:SF7">
    <property type="entry name" value="INTEGRASE PROTEIN"/>
    <property type="match status" value="1"/>
</dbReference>
<evidence type="ECO:0000313" key="2">
    <source>
        <dbReference type="EMBL" id="PJA62718.1"/>
    </source>
</evidence>
<gene>
    <name evidence="2" type="ORF">CO161_04980</name>
</gene>
<dbReference type="Gene3D" id="3.30.420.10">
    <property type="entry name" value="Ribonuclease H-like superfamily/Ribonuclease H"/>
    <property type="match status" value="1"/>
</dbReference>
<dbReference type="InterPro" id="IPR001584">
    <property type="entry name" value="Integrase_cat-core"/>
</dbReference>
<dbReference type="AlphaFoldDB" id="A0A2M7YIC0"/>
<dbReference type="NCBIfam" id="NF033594">
    <property type="entry name" value="transpos_ISNCY_2"/>
    <property type="match status" value="1"/>
</dbReference>
<protein>
    <submittedName>
        <fullName evidence="2">Transposase</fullName>
    </submittedName>
</protein>
<dbReference type="SUPFAM" id="SSF53098">
    <property type="entry name" value="Ribonuclease H-like"/>
    <property type="match status" value="1"/>
</dbReference>
<evidence type="ECO:0000313" key="3">
    <source>
        <dbReference type="Proteomes" id="UP000229026"/>
    </source>
</evidence>
<dbReference type="InterPro" id="IPR036397">
    <property type="entry name" value="RNaseH_sf"/>
</dbReference>
<evidence type="ECO:0000259" key="1">
    <source>
        <dbReference type="PROSITE" id="PS50994"/>
    </source>
</evidence>
<dbReference type="EMBL" id="PFWH01000165">
    <property type="protein sequence ID" value="PJA62718.1"/>
    <property type="molecule type" value="Genomic_DNA"/>
</dbReference>
<sequence>MKGYLTMSQKETNRLAIMEQILTKTIRQRKAAEILGLSIRQVIRLKKRYRKEGASGLVHQGRGRPSNHRLNEQLVTEAIKTVREKYWDFGPTLAWEKLKKDHGVSFSVETLRKAMIAHGIWQSKRRTRIRLHQMRPRRNRKGELVQIDGSPHAWLENRASVCCLLVFIDDATGELLHLRLAPVESTDNYFEAVRTYLKTYGKPLAFYSDRHNIFRVNTNRSGSSSTADTNGLSQFGRAMDELGIKLICANSPQAKGRVERSNQTLQDRLVKELRLRKIDTMKKANLYLPEFQKEFNRQFGVKPRNEEDAHRPLLPSDNLDQILIRRYQRLLSKNLELQYRNQTYQVQTPRPSYALRKAPVLVTESPNGKVRLYYHGQKLSYRVLSMTPEAQIVDTKNLNLCVDRIMTETKKPFLGALVKKKIYHPSANHPWRQTYNHTLTNY</sequence>
<dbReference type="SUPFAM" id="SSF46689">
    <property type="entry name" value="Homeodomain-like"/>
    <property type="match status" value="1"/>
</dbReference>
<dbReference type="GO" id="GO:0003676">
    <property type="term" value="F:nucleic acid binding"/>
    <property type="evidence" value="ECO:0007669"/>
    <property type="project" value="InterPro"/>
</dbReference>
<dbReference type="InterPro" id="IPR047797">
    <property type="entry name" value="ISNCY_transpos"/>
</dbReference>
<comment type="caution">
    <text evidence="2">The sequence shown here is derived from an EMBL/GenBank/DDBJ whole genome shotgun (WGS) entry which is preliminary data.</text>
</comment>
<reference evidence="3" key="1">
    <citation type="submission" date="2017-09" db="EMBL/GenBank/DDBJ databases">
        <title>Depth-based differentiation of microbial function through sediment-hosted aquifers and enrichment of novel symbionts in the deep terrestrial subsurface.</title>
        <authorList>
            <person name="Probst A.J."/>
            <person name="Ladd B."/>
            <person name="Jarett J.K."/>
            <person name="Geller-Mcgrath D.E."/>
            <person name="Sieber C.M.K."/>
            <person name="Emerson J.B."/>
            <person name="Anantharaman K."/>
            <person name="Thomas B.C."/>
            <person name="Malmstrom R."/>
            <person name="Stieglmeier M."/>
            <person name="Klingl A."/>
            <person name="Woyke T."/>
            <person name="Ryan C.M."/>
            <person name="Banfield J.F."/>
        </authorList>
    </citation>
    <scope>NUCLEOTIDE SEQUENCE [LARGE SCALE GENOMIC DNA]</scope>
</reference>
<accession>A0A2M7YIC0</accession>
<dbReference type="PROSITE" id="PS50994">
    <property type="entry name" value="INTEGRASE"/>
    <property type="match status" value="1"/>
</dbReference>
<proteinExistence type="predicted"/>
<dbReference type="GO" id="GO:0015074">
    <property type="term" value="P:DNA integration"/>
    <property type="evidence" value="ECO:0007669"/>
    <property type="project" value="InterPro"/>
</dbReference>
<name>A0A2M7YIC0_9BACT</name>
<dbReference type="InterPro" id="IPR009057">
    <property type="entry name" value="Homeodomain-like_sf"/>
</dbReference>